<dbReference type="PANTHER" id="PTHR43364">
    <property type="entry name" value="NADH-SPECIFIC METHYLGLYOXAL REDUCTASE-RELATED"/>
    <property type="match status" value="1"/>
</dbReference>
<evidence type="ECO:0000259" key="2">
    <source>
        <dbReference type="Pfam" id="PF00248"/>
    </source>
</evidence>
<evidence type="ECO:0000313" key="5">
    <source>
        <dbReference type="Proteomes" id="UP000053433"/>
    </source>
</evidence>
<dbReference type="EMBL" id="WMZR01000001">
    <property type="protein sequence ID" value="MTS50085.1"/>
    <property type="molecule type" value="Genomic_DNA"/>
</dbReference>
<accession>A0A0W7TTW2</accession>
<dbReference type="PANTHER" id="PTHR43364:SF4">
    <property type="entry name" value="NAD(P)-LINKED OXIDOREDUCTASE SUPERFAMILY PROTEIN"/>
    <property type="match status" value="1"/>
</dbReference>
<dbReference type="GeneID" id="42856325"/>
<dbReference type="InterPro" id="IPR050523">
    <property type="entry name" value="AKR_Detox_Biosynth"/>
</dbReference>
<dbReference type="Gene3D" id="3.20.20.100">
    <property type="entry name" value="NADP-dependent oxidoreductase domain"/>
    <property type="match status" value="1"/>
</dbReference>
<evidence type="ECO:0000256" key="1">
    <source>
        <dbReference type="ARBA" id="ARBA00023002"/>
    </source>
</evidence>
<dbReference type="RefSeq" id="WP_050004989.1">
    <property type="nucleotide sequence ID" value="NZ_CATXDA010000037.1"/>
</dbReference>
<sequence length="304" mass="32859">MQYTKIPGTDMQASRICLGTMTFGSPVAGPDAVRLVRYALEEHGVNFIDTANMYEGYNRYAGSAGGVAEEIVGEAVAHRRGDYILATKVGMKVGEAPEDENTSPEAIRIQLRRSLVRMRTDYVDVYYLHRYDPDTEPHAVARAMGEELRAGTIRAWGVSNYTAAQLAALLAAAADEGVPAPALCQPALSMLNTGALEELLPLCEKEGVGVVPYQLLQGGMLTGKYRRGQEAPAGSRLAEKPEWMKPFTDETYDVIERCAAEAAAEGVTMTQHALRWALAQPGVVSALVGVKREEQIDEAAGAVR</sequence>
<evidence type="ECO:0000313" key="4">
    <source>
        <dbReference type="EMBL" id="MTS50085.1"/>
    </source>
</evidence>
<dbReference type="SUPFAM" id="SSF51430">
    <property type="entry name" value="NAD(P)-linked oxidoreductase"/>
    <property type="match status" value="1"/>
</dbReference>
<evidence type="ECO:0000313" key="6">
    <source>
        <dbReference type="Proteomes" id="UP000449193"/>
    </source>
</evidence>
<dbReference type="EMBL" id="LMUA01000003">
    <property type="protein sequence ID" value="KUE77278.1"/>
    <property type="molecule type" value="Genomic_DNA"/>
</dbReference>
<organism evidence="3 5">
    <name type="scientific">Ruthenibacterium lactatiformans</name>
    <dbReference type="NCBI Taxonomy" id="1550024"/>
    <lineage>
        <taxon>Bacteria</taxon>
        <taxon>Bacillati</taxon>
        <taxon>Bacillota</taxon>
        <taxon>Clostridia</taxon>
        <taxon>Eubacteriales</taxon>
        <taxon>Oscillospiraceae</taxon>
        <taxon>Ruthenibacterium</taxon>
    </lineage>
</organism>
<dbReference type="InterPro" id="IPR036812">
    <property type="entry name" value="NAD(P)_OxRdtase_dom_sf"/>
</dbReference>
<dbReference type="AlphaFoldDB" id="A0A0W7TTW2"/>
<reference evidence="4 6" key="2">
    <citation type="journal article" date="2019" name="Nat. Med.">
        <title>A library of human gut bacterial isolates paired with longitudinal multiomics data enables mechanistic microbiome research.</title>
        <authorList>
            <person name="Poyet M."/>
            <person name="Groussin M."/>
            <person name="Gibbons S.M."/>
            <person name="Avila-Pacheco J."/>
            <person name="Jiang X."/>
            <person name="Kearney S.M."/>
            <person name="Perrotta A.R."/>
            <person name="Berdy B."/>
            <person name="Zhao S."/>
            <person name="Lieberman T.D."/>
            <person name="Swanson P.K."/>
            <person name="Smith M."/>
            <person name="Roesemann S."/>
            <person name="Alexander J.E."/>
            <person name="Rich S.A."/>
            <person name="Livny J."/>
            <person name="Vlamakis H."/>
            <person name="Clish C."/>
            <person name="Bullock K."/>
            <person name="Deik A."/>
            <person name="Scott J."/>
            <person name="Pierce K.A."/>
            <person name="Xavier R.J."/>
            <person name="Alm E.J."/>
        </authorList>
    </citation>
    <scope>NUCLEOTIDE SEQUENCE [LARGE SCALE GENOMIC DNA]</scope>
    <source>
        <strain evidence="4 6">BIOML-A7</strain>
    </source>
</reference>
<reference evidence="3 5" key="1">
    <citation type="submission" date="2015-10" db="EMBL/GenBank/DDBJ databases">
        <title>A novel member of the family Ruminococcaceae isolated from human faeces.</title>
        <authorList>
            <person name="Shkoporov A.N."/>
            <person name="Chaplin A.V."/>
            <person name="Motuzova O.V."/>
            <person name="Kafarskaia L.I."/>
            <person name="Efimov B.A."/>
        </authorList>
    </citation>
    <scope>NUCLEOTIDE SEQUENCE [LARGE SCALE GENOMIC DNA]</scope>
    <source>
        <strain evidence="3 5">668</strain>
    </source>
</reference>
<dbReference type="Pfam" id="PF00248">
    <property type="entry name" value="Aldo_ket_red"/>
    <property type="match status" value="1"/>
</dbReference>
<protein>
    <recommendedName>
        <fullName evidence="2">NADP-dependent oxidoreductase domain-containing protein</fullName>
    </recommendedName>
</protein>
<dbReference type="GO" id="GO:0005829">
    <property type="term" value="C:cytosol"/>
    <property type="evidence" value="ECO:0007669"/>
    <property type="project" value="TreeGrafter"/>
</dbReference>
<evidence type="ECO:0000313" key="3">
    <source>
        <dbReference type="EMBL" id="KUE77278.1"/>
    </source>
</evidence>
<feature type="domain" description="NADP-dependent oxidoreductase" evidence="2">
    <location>
        <begin position="15"/>
        <end position="303"/>
    </location>
</feature>
<dbReference type="GO" id="GO:0016491">
    <property type="term" value="F:oxidoreductase activity"/>
    <property type="evidence" value="ECO:0007669"/>
    <property type="project" value="UniProtKB-KW"/>
</dbReference>
<comment type="caution">
    <text evidence="3">The sequence shown here is derived from an EMBL/GenBank/DDBJ whole genome shotgun (WGS) entry which is preliminary data.</text>
</comment>
<dbReference type="PRINTS" id="PR00069">
    <property type="entry name" value="ALDKETRDTASE"/>
</dbReference>
<dbReference type="InterPro" id="IPR020471">
    <property type="entry name" value="AKR"/>
</dbReference>
<proteinExistence type="predicted"/>
<dbReference type="InterPro" id="IPR023210">
    <property type="entry name" value="NADP_OxRdtase_dom"/>
</dbReference>
<keyword evidence="1" id="KW-0560">Oxidoreductase</keyword>
<dbReference type="Proteomes" id="UP000449193">
    <property type="component" value="Unassembled WGS sequence"/>
</dbReference>
<name>A0A0W7TTW2_9FIRM</name>
<gene>
    <name evidence="3" type="ORF">ASJ35_03080</name>
    <name evidence="4" type="ORF">GMD52_00825</name>
</gene>
<dbReference type="Proteomes" id="UP000053433">
    <property type="component" value="Unassembled WGS sequence"/>
</dbReference>